<keyword evidence="7" id="KW-1185">Reference proteome</keyword>
<dbReference type="Proteomes" id="UP000694871">
    <property type="component" value="Unplaced"/>
</dbReference>
<accession>A0ABM1K3A5</accession>
<keyword evidence="3" id="KW-0393">Immunoglobulin domain</keyword>
<evidence type="ECO:0000256" key="1">
    <source>
        <dbReference type="ARBA" id="ARBA00022729"/>
    </source>
</evidence>
<dbReference type="PANTHER" id="PTHR16423:SF6">
    <property type="entry name" value="TRIGGERING RECEPTOR EXPRESSED ON MYELOID CELLS 2-RELATED"/>
    <property type="match status" value="1"/>
</dbReference>
<keyword evidence="4" id="KW-0812">Transmembrane</keyword>
<evidence type="ECO:0000259" key="6">
    <source>
        <dbReference type="Pfam" id="PF07686"/>
    </source>
</evidence>
<dbReference type="GeneID" id="107111698"/>
<dbReference type="RefSeq" id="XP_015268192.1">
    <property type="nucleotide sequence ID" value="XM_015412706.1"/>
</dbReference>
<dbReference type="InterPro" id="IPR013106">
    <property type="entry name" value="Ig_V-set"/>
</dbReference>
<protein>
    <submittedName>
        <fullName evidence="8">Triggering receptor expressed on myeloid cells 2-like isoform X1</fullName>
    </submittedName>
</protein>
<keyword evidence="4" id="KW-1133">Transmembrane helix</keyword>
<evidence type="ECO:0000256" key="2">
    <source>
        <dbReference type="ARBA" id="ARBA00023157"/>
    </source>
</evidence>
<evidence type="ECO:0000256" key="4">
    <source>
        <dbReference type="SAM" id="Phobius"/>
    </source>
</evidence>
<dbReference type="SUPFAM" id="SSF48726">
    <property type="entry name" value="Immunoglobulin"/>
    <property type="match status" value="1"/>
</dbReference>
<feature type="domain" description="Immunoglobulin V-set" evidence="6">
    <location>
        <begin position="31"/>
        <end position="132"/>
    </location>
</feature>
<evidence type="ECO:0000256" key="5">
    <source>
        <dbReference type="SAM" id="SignalP"/>
    </source>
</evidence>
<feature type="chain" id="PRO_5045351919" evidence="5">
    <location>
        <begin position="24"/>
        <end position="216"/>
    </location>
</feature>
<name>A0ABM1K3A5_GEKJA</name>
<gene>
    <name evidence="8" type="primary">LOC107111698</name>
</gene>
<dbReference type="InterPro" id="IPR013783">
    <property type="entry name" value="Ig-like_fold"/>
</dbReference>
<dbReference type="Gene3D" id="2.60.40.10">
    <property type="entry name" value="Immunoglobulins"/>
    <property type="match status" value="1"/>
</dbReference>
<keyword evidence="4" id="KW-0472">Membrane</keyword>
<feature type="signal peptide" evidence="5">
    <location>
        <begin position="1"/>
        <end position="23"/>
    </location>
</feature>
<dbReference type="Pfam" id="PF07686">
    <property type="entry name" value="V-set"/>
    <property type="match status" value="1"/>
</dbReference>
<keyword evidence="2" id="KW-1015">Disulfide bond</keyword>
<keyword evidence="1 5" id="KW-0732">Signal</keyword>
<organism evidence="7 8">
    <name type="scientific">Gekko japonicus</name>
    <name type="common">Schlegel's Japanese gecko</name>
    <dbReference type="NCBI Taxonomy" id="146911"/>
    <lineage>
        <taxon>Eukaryota</taxon>
        <taxon>Metazoa</taxon>
        <taxon>Chordata</taxon>
        <taxon>Craniata</taxon>
        <taxon>Vertebrata</taxon>
        <taxon>Euteleostomi</taxon>
        <taxon>Lepidosauria</taxon>
        <taxon>Squamata</taxon>
        <taxon>Bifurcata</taxon>
        <taxon>Gekkota</taxon>
        <taxon>Gekkonidae</taxon>
        <taxon>Gekkoninae</taxon>
        <taxon>Gekko</taxon>
    </lineage>
</organism>
<dbReference type="PANTHER" id="PTHR16423">
    <property type="entry name" value="TREM-LIKE TRANSCRIPT PROTEIN"/>
    <property type="match status" value="1"/>
</dbReference>
<dbReference type="InterPro" id="IPR036179">
    <property type="entry name" value="Ig-like_dom_sf"/>
</dbReference>
<dbReference type="InterPro" id="IPR052314">
    <property type="entry name" value="Immune_rcpt_domain"/>
</dbReference>
<evidence type="ECO:0000313" key="8">
    <source>
        <dbReference type="RefSeq" id="XP_015268192.1"/>
    </source>
</evidence>
<feature type="transmembrane region" description="Helical" evidence="4">
    <location>
        <begin position="163"/>
        <end position="186"/>
    </location>
</feature>
<sequence length="216" mass="24335">MCQSQMERFIHLVILVSLSDAYAANNVAVVYGIEGESVSINCTYNPKENQWREKSWCRHISKTVCQHVVSARRFWMPFLKRRNGTTSIADNIQNGILTVTINPLKKEDAGLYQYKADFLGSMSTLCKVKLKVLRAGTWKTEAPEEPRAVYSISSTIGTAGINLHFVVAGFLGFKCLVVIFLLIIAWSQKNRRLEDGSRRENEHQLLSFTGDITSTA</sequence>
<reference evidence="8" key="1">
    <citation type="submission" date="2025-08" db="UniProtKB">
        <authorList>
            <consortium name="RefSeq"/>
        </authorList>
    </citation>
    <scope>IDENTIFICATION</scope>
</reference>
<proteinExistence type="predicted"/>
<evidence type="ECO:0000256" key="3">
    <source>
        <dbReference type="ARBA" id="ARBA00023319"/>
    </source>
</evidence>
<evidence type="ECO:0000313" key="7">
    <source>
        <dbReference type="Proteomes" id="UP000694871"/>
    </source>
</evidence>